<dbReference type="STRING" id="1684307.A0A316U3D2"/>
<evidence type="ECO:0000313" key="15">
    <source>
        <dbReference type="EMBL" id="PWN19812.1"/>
    </source>
</evidence>
<evidence type="ECO:0000256" key="12">
    <source>
        <dbReference type="RuleBase" id="RU367080"/>
    </source>
</evidence>
<feature type="region of interest" description="Disordered" evidence="13">
    <location>
        <begin position="291"/>
        <end position="399"/>
    </location>
</feature>
<reference evidence="15 16" key="1">
    <citation type="journal article" date="2018" name="Mol. Biol. Evol.">
        <title>Broad Genomic Sampling Reveals a Smut Pathogenic Ancestry of the Fungal Clade Ustilaginomycotina.</title>
        <authorList>
            <person name="Kijpornyongpan T."/>
            <person name="Mondo S.J."/>
            <person name="Barry K."/>
            <person name="Sandor L."/>
            <person name="Lee J."/>
            <person name="Lipzen A."/>
            <person name="Pangilinan J."/>
            <person name="LaButti K."/>
            <person name="Hainaut M."/>
            <person name="Henrissat B."/>
            <person name="Grigoriev I.V."/>
            <person name="Spatafora J.W."/>
            <person name="Aime M.C."/>
        </authorList>
    </citation>
    <scope>NUCLEOTIDE SEQUENCE [LARGE SCALE GENOMIC DNA]</scope>
    <source>
        <strain evidence="15 16">MCA 4718</strain>
    </source>
</reference>
<evidence type="ECO:0000256" key="6">
    <source>
        <dbReference type="ARBA" id="ARBA00022833"/>
    </source>
</evidence>
<protein>
    <recommendedName>
        <fullName evidence="12">RNA polymerase II subunit B1 CTD phosphatase RPAP2 homolog</fullName>
        <ecNumber evidence="12">3.1.3.16</ecNumber>
    </recommendedName>
</protein>
<comment type="subcellular location">
    <subcellularLocation>
        <location evidence="1 12">Nucleus</location>
    </subcellularLocation>
</comment>
<evidence type="ECO:0000256" key="10">
    <source>
        <dbReference type="ARBA" id="ARBA00048336"/>
    </source>
</evidence>
<keyword evidence="8 12" id="KW-0539">Nucleus</keyword>
<feature type="compositionally biased region" description="Basic and acidic residues" evidence="13">
    <location>
        <begin position="190"/>
        <end position="201"/>
    </location>
</feature>
<feature type="region of interest" description="Disordered" evidence="13">
    <location>
        <begin position="430"/>
        <end position="480"/>
    </location>
</feature>
<dbReference type="RefSeq" id="XP_025346972.1">
    <property type="nucleotide sequence ID" value="XM_025495208.1"/>
</dbReference>
<dbReference type="InterPro" id="IPR039693">
    <property type="entry name" value="Rtr1/RPAP2"/>
</dbReference>
<evidence type="ECO:0000256" key="3">
    <source>
        <dbReference type="ARBA" id="ARBA00022723"/>
    </source>
</evidence>
<dbReference type="AlphaFoldDB" id="A0A316U3D2"/>
<dbReference type="PANTHER" id="PTHR14732">
    <property type="entry name" value="RNA POLYMERASE II SUBUNIT B1 CTD PHOSPHATASE RPAP2-RELATED"/>
    <property type="match status" value="1"/>
</dbReference>
<organism evidence="15 16">
    <name type="scientific">Pseudomicrostroma glucosiphilum</name>
    <dbReference type="NCBI Taxonomy" id="1684307"/>
    <lineage>
        <taxon>Eukaryota</taxon>
        <taxon>Fungi</taxon>
        <taxon>Dikarya</taxon>
        <taxon>Basidiomycota</taxon>
        <taxon>Ustilaginomycotina</taxon>
        <taxon>Exobasidiomycetes</taxon>
        <taxon>Microstromatales</taxon>
        <taxon>Microstromatales incertae sedis</taxon>
        <taxon>Pseudomicrostroma</taxon>
    </lineage>
</organism>
<feature type="domain" description="RTR1-type" evidence="14">
    <location>
        <begin position="137"/>
        <end position="239"/>
    </location>
</feature>
<dbReference type="PROSITE" id="PS51479">
    <property type="entry name" value="ZF_RTR1"/>
    <property type="match status" value="1"/>
</dbReference>
<dbReference type="EC" id="3.1.3.16" evidence="12"/>
<evidence type="ECO:0000313" key="16">
    <source>
        <dbReference type="Proteomes" id="UP000245942"/>
    </source>
</evidence>
<dbReference type="GeneID" id="37016942"/>
<keyword evidence="7 12" id="KW-0904">Protein phosphatase</keyword>
<feature type="compositionally biased region" description="Low complexity" evidence="13">
    <location>
        <begin position="381"/>
        <end position="395"/>
    </location>
</feature>
<evidence type="ECO:0000256" key="2">
    <source>
        <dbReference type="ARBA" id="ARBA00005676"/>
    </source>
</evidence>
<gene>
    <name evidence="15" type="ORF">BCV69DRAFT_33152</name>
</gene>
<dbReference type="OrthoDB" id="2499087at2759"/>
<comment type="catalytic activity">
    <reaction evidence="10 12">
        <text>O-phospho-L-threonyl-[protein] + H2O = L-threonyl-[protein] + phosphate</text>
        <dbReference type="Rhea" id="RHEA:47004"/>
        <dbReference type="Rhea" id="RHEA-COMP:11060"/>
        <dbReference type="Rhea" id="RHEA-COMP:11605"/>
        <dbReference type="ChEBI" id="CHEBI:15377"/>
        <dbReference type="ChEBI" id="CHEBI:30013"/>
        <dbReference type="ChEBI" id="CHEBI:43474"/>
        <dbReference type="ChEBI" id="CHEBI:61977"/>
        <dbReference type="EC" id="3.1.3.16"/>
    </reaction>
</comment>
<dbReference type="Gene3D" id="1.25.40.820">
    <property type="match status" value="1"/>
</dbReference>
<evidence type="ECO:0000256" key="4">
    <source>
        <dbReference type="ARBA" id="ARBA00022771"/>
    </source>
</evidence>
<dbReference type="InterPro" id="IPR038534">
    <property type="entry name" value="Rtr1/RPAP2_sf"/>
</dbReference>
<feature type="compositionally biased region" description="Basic and acidic residues" evidence="13">
    <location>
        <begin position="471"/>
        <end position="480"/>
    </location>
</feature>
<feature type="compositionally biased region" description="Low complexity" evidence="13">
    <location>
        <begin position="355"/>
        <end position="369"/>
    </location>
</feature>
<evidence type="ECO:0000256" key="11">
    <source>
        <dbReference type="PROSITE-ProRule" id="PRU00812"/>
    </source>
</evidence>
<dbReference type="Pfam" id="PF04181">
    <property type="entry name" value="RPAP2_Rtr1"/>
    <property type="match status" value="1"/>
</dbReference>
<proteinExistence type="inferred from homology"/>
<evidence type="ECO:0000256" key="8">
    <source>
        <dbReference type="ARBA" id="ARBA00023242"/>
    </source>
</evidence>
<dbReference type="EMBL" id="KZ819330">
    <property type="protein sequence ID" value="PWN19812.1"/>
    <property type="molecule type" value="Genomic_DNA"/>
</dbReference>
<keyword evidence="3 12" id="KW-0479">Metal-binding</keyword>
<feature type="region of interest" description="Disordered" evidence="13">
    <location>
        <begin position="1"/>
        <end position="99"/>
    </location>
</feature>
<feature type="compositionally biased region" description="Low complexity" evidence="13">
    <location>
        <begin position="73"/>
        <end position="89"/>
    </location>
</feature>
<dbReference type="GO" id="GO:0005737">
    <property type="term" value="C:cytoplasm"/>
    <property type="evidence" value="ECO:0007669"/>
    <property type="project" value="TreeGrafter"/>
</dbReference>
<feature type="region of interest" description="Disordered" evidence="13">
    <location>
        <begin position="171"/>
        <end position="203"/>
    </location>
</feature>
<evidence type="ECO:0000259" key="14">
    <source>
        <dbReference type="PROSITE" id="PS51479"/>
    </source>
</evidence>
<dbReference type="Proteomes" id="UP000245942">
    <property type="component" value="Unassembled WGS sequence"/>
</dbReference>
<keyword evidence="5 12" id="KW-0378">Hydrolase</keyword>
<dbReference type="GO" id="GO:0008270">
    <property type="term" value="F:zinc ion binding"/>
    <property type="evidence" value="ECO:0007669"/>
    <property type="project" value="UniProtKB-KW"/>
</dbReference>
<evidence type="ECO:0000256" key="1">
    <source>
        <dbReference type="ARBA" id="ARBA00004123"/>
    </source>
</evidence>
<name>A0A316U3D2_9BASI</name>
<keyword evidence="4 12" id="KW-0863">Zinc-finger</keyword>
<feature type="compositionally biased region" description="Polar residues" evidence="13">
    <location>
        <begin position="25"/>
        <end position="57"/>
    </location>
</feature>
<comment type="function">
    <text evidence="12">Putative RNA polymerase II subunit B1 C-terminal domain (CTD) phosphatase involved in RNA polymerase II transcription regulation.</text>
</comment>
<dbReference type="GO" id="GO:0005634">
    <property type="term" value="C:nucleus"/>
    <property type="evidence" value="ECO:0007669"/>
    <property type="project" value="UniProtKB-SubCell"/>
</dbReference>
<comment type="catalytic activity">
    <reaction evidence="9 12">
        <text>O-phospho-L-seryl-[protein] + H2O = L-seryl-[protein] + phosphate</text>
        <dbReference type="Rhea" id="RHEA:20629"/>
        <dbReference type="Rhea" id="RHEA-COMP:9863"/>
        <dbReference type="Rhea" id="RHEA-COMP:11604"/>
        <dbReference type="ChEBI" id="CHEBI:15377"/>
        <dbReference type="ChEBI" id="CHEBI:29999"/>
        <dbReference type="ChEBI" id="CHEBI:43474"/>
        <dbReference type="ChEBI" id="CHEBI:83421"/>
        <dbReference type="EC" id="3.1.3.16"/>
    </reaction>
</comment>
<feature type="compositionally biased region" description="Polar residues" evidence="13">
    <location>
        <begin position="171"/>
        <end position="180"/>
    </location>
</feature>
<sequence length="501" mass="53923">MPTAVPKPGGSQSPPEQAAHPTRLPTASSSLRVQLPPSSFLSAFGNNEASSTSQLSRSRPDQRARRSSGGSGTATPAAAGSSSSSSRPAGVPPPPQTSDASLLAQGILEQQRKAKEILTWQEKLMEDRQISREELKKGLTRLSIPYWLQILQERSIYNLCGYPTCRNRLSSSGPATTNPTPRFRISVSRRAIERDTSDEPGGRNNFCSATCHARSEWVRRWVLNPSSSVGDADSASARGRDPVLADPVAEQMRRIGQEQALQGGKWEALMSRREDQWSEIELLEDLEDQGELDGWEGFGSTSGATQPGALSKEEDKMHKSTPPTPTTAANTSTAAPKNTAASRLGPLTISERDPSSSASTSAASHPPASKDTPLPRRFHGSTSRARLSASAQAAATDEDLDSFFDLGSSAALKRSIQDVSSRLNATRLDSLPVATAGGGTGGVDGEEEGVDEEEEEEGEAVSGEEDEGMDEETRRARKDERRMLKEALQLRDEMRERGELD</sequence>
<feature type="compositionally biased region" description="Acidic residues" evidence="13">
    <location>
        <begin position="444"/>
        <end position="470"/>
    </location>
</feature>
<evidence type="ECO:0000256" key="5">
    <source>
        <dbReference type="ARBA" id="ARBA00022801"/>
    </source>
</evidence>
<evidence type="ECO:0000256" key="7">
    <source>
        <dbReference type="ARBA" id="ARBA00022912"/>
    </source>
</evidence>
<dbReference type="GO" id="GO:0043175">
    <property type="term" value="F:RNA polymerase core enzyme binding"/>
    <property type="evidence" value="ECO:0007669"/>
    <property type="project" value="UniProtKB-UniRule"/>
</dbReference>
<evidence type="ECO:0000256" key="9">
    <source>
        <dbReference type="ARBA" id="ARBA00047761"/>
    </source>
</evidence>
<feature type="compositionally biased region" description="Low complexity" evidence="13">
    <location>
        <begin position="326"/>
        <end position="341"/>
    </location>
</feature>
<evidence type="ECO:0000256" key="13">
    <source>
        <dbReference type="SAM" id="MobiDB-lite"/>
    </source>
</evidence>
<keyword evidence="6 12" id="KW-0862">Zinc</keyword>
<keyword evidence="16" id="KW-1185">Reference proteome</keyword>
<dbReference type="PANTHER" id="PTHR14732:SF0">
    <property type="entry name" value="RNA POLYMERASE II SUBUNIT B1 CTD PHOSPHATASE RPAP2-RELATED"/>
    <property type="match status" value="1"/>
</dbReference>
<dbReference type="InterPro" id="IPR007308">
    <property type="entry name" value="Rtr1/RPAP2_dom"/>
</dbReference>
<dbReference type="GO" id="GO:0008420">
    <property type="term" value="F:RNA polymerase II CTD heptapeptide repeat phosphatase activity"/>
    <property type="evidence" value="ECO:0007669"/>
    <property type="project" value="UniProtKB-UniRule"/>
</dbReference>
<comment type="similarity">
    <text evidence="2 11 12">Belongs to the RPAP2 family.</text>
</comment>
<accession>A0A316U3D2</accession>